<feature type="compositionally biased region" description="Polar residues" evidence="4">
    <location>
        <begin position="1068"/>
        <end position="1079"/>
    </location>
</feature>
<proteinExistence type="predicted"/>
<keyword evidence="7" id="KW-1185">Reference proteome</keyword>
<reference evidence="6" key="2">
    <citation type="submission" date="2021-10" db="EMBL/GenBank/DDBJ databases">
        <title>Phylogenomics reveals ancestral predisposition of the termite-cultivated fungus Termitomyces towards a domesticated lifestyle.</title>
        <authorList>
            <person name="Auxier B."/>
            <person name="Grum-Grzhimaylo A."/>
            <person name="Cardenas M.E."/>
            <person name="Lodge J.D."/>
            <person name="Laessoe T."/>
            <person name="Pedersen O."/>
            <person name="Smith M.E."/>
            <person name="Kuyper T.W."/>
            <person name="Franco-Molano E.A."/>
            <person name="Baroni T.J."/>
            <person name="Aanen D.K."/>
        </authorList>
    </citation>
    <scope>NUCLEOTIDE SEQUENCE</scope>
    <source>
        <strain evidence="6">AP01</strain>
        <tissue evidence="6">Mycelium</tissue>
    </source>
</reference>
<feature type="compositionally biased region" description="Basic residues" evidence="4">
    <location>
        <begin position="1173"/>
        <end position="1185"/>
    </location>
</feature>
<keyword evidence="1" id="KW-0677">Repeat</keyword>
<feature type="compositionally biased region" description="Low complexity" evidence="4">
    <location>
        <begin position="1080"/>
        <end position="1095"/>
    </location>
</feature>
<evidence type="ECO:0000256" key="3">
    <source>
        <dbReference type="PROSITE-ProRule" id="PRU00176"/>
    </source>
</evidence>
<accession>A0A9P7G9B3</accession>
<feature type="compositionally biased region" description="Low complexity" evidence="4">
    <location>
        <begin position="31"/>
        <end position="45"/>
    </location>
</feature>
<dbReference type="SUPFAM" id="SSF54928">
    <property type="entry name" value="RNA-binding domain, RBD"/>
    <property type="match status" value="2"/>
</dbReference>
<dbReference type="OrthoDB" id="271725at2759"/>
<feature type="region of interest" description="Disordered" evidence="4">
    <location>
        <begin position="1056"/>
        <end position="1095"/>
    </location>
</feature>
<feature type="region of interest" description="Disordered" evidence="4">
    <location>
        <begin position="90"/>
        <end position="127"/>
    </location>
</feature>
<feature type="region of interest" description="Disordered" evidence="4">
    <location>
        <begin position="1"/>
        <end position="65"/>
    </location>
</feature>
<feature type="region of interest" description="Disordered" evidence="4">
    <location>
        <begin position="1017"/>
        <end position="1039"/>
    </location>
</feature>
<evidence type="ECO:0000259" key="5">
    <source>
        <dbReference type="PROSITE" id="PS50102"/>
    </source>
</evidence>
<feature type="compositionally biased region" description="Basic residues" evidence="4">
    <location>
        <begin position="1200"/>
        <end position="1214"/>
    </location>
</feature>
<feature type="domain" description="RRM" evidence="5">
    <location>
        <begin position="566"/>
        <end position="648"/>
    </location>
</feature>
<feature type="compositionally biased region" description="Low complexity" evidence="4">
    <location>
        <begin position="173"/>
        <end position="182"/>
    </location>
</feature>
<dbReference type="GO" id="GO:0003723">
    <property type="term" value="F:RNA binding"/>
    <property type="evidence" value="ECO:0007669"/>
    <property type="project" value="UniProtKB-UniRule"/>
</dbReference>
<dbReference type="InterPro" id="IPR035979">
    <property type="entry name" value="RBD_domain_sf"/>
</dbReference>
<evidence type="ECO:0000256" key="4">
    <source>
        <dbReference type="SAM" id="MobiDB-lite"/>
    </source>
</evidence>
<feature type="compositionally biased region" description="Low complexity" evidence="4">
    <location>
        <begin position="1132"/>
        <end position="1155"/>
    </location>
</feature>
<evidence type="ECO:0000256" key="2">
    <source>
        <dbReference type="ARBA" id="ARBA00022884"/>
    </source>
</evidence>
<feature type="region of interest" description="Disordered" evidence="4">
    <location>
        <begin position="159"/>
        <end position="185"/>
    </location>
</feature>
<feature type="region of interest" description="Disordered" evidence="4">
    <location>
        <begin position="838"/>
        <end position="857"/>
    </location>
</feature>
<dbReference type="Pfam" id="PF00076">
    <property type="entry name" value="RRM_1"/>
    <property type="match status" value="2"/>
</dbReference>
<sequence>MSLSADSLDSHFNSSSADDSVSLSRYHSPDSSRSPVNTSTSSSSATHDDQEGEEAIRIDTTSDEEAEAAVAVAAIRARAIQHLHLRIVDPGPRRVDNSSSSSANSTTTATTDEGEEEEEEEEQSSSDVEIYLSSLGIDDSFSSFSRGQPAEIFLAQSQPLGSGALPPSSQSHPTNNTNTNADPADDLQFLTSHTHTNARRPYQDQRASPTLPPAPTHAPIPLPLISACASPVPNTHQNRRNNEFSSNSALFDFDFDASAKSNLSGNTHGSGNASNPEKFAAAANVNVKAPPLARPTYTFQATPSSGSVATLRGSLDFASASTNSASTLPSAPPPTSASPNTSTSASSPAPITAIPSAPVSSNADIHSTSPASTSTEFKTANVYINGLPPHFPEERLFALASPFGPVRSVRTFTRHVRESESGYGFVLFENVEDAEKCIVSLRKYRNLHPTFSKQAHKIPGTSTSLVHSNGLPPSSSISMSALSPTTPVHDKATLVLPPPLVGPHALPAPQARLVCAQSEGSEDGFFVGSGGGGGGSGGWQRDGGAFEEGSASFKAKMEALHDRNSTNLYMEGLPLNIDEPTLAALVSPHRISSSRFFQTRLSNPPRIIAFVRFETRAGAEEIIERLHGRMVRGWNDVGSRISVRFADTAEQRELRRNERMAREGDESPARLTIAQAALLNLHGQDLRSKHTVPPQVPALRIPTPQQVFPDYAHNHNDNHTHNPAARTHTPPFVVDYSLAGRRPPPLQNAYSHSHPHRHSHPHSHPHSHSHSHSSRTHTPVHTHPHAHHQHHQHSSYDPPPMDPAMSALLESLRGHATSYQDTLPLPLPSPSHLYSSAHNPHAHNHVHDGFASNRPESSYDAPYEYEYDVYGSAGLRGHHAHGQGQGQGQRASNVQQARSGYTATEEFIMRAHADSQQQRRRGPPPPLDLRRRDSEASLGAGAMGGVGMRAHRSQGQGQPQFSPSLGVGMPLVGEEEFHKTGGGAVAGAGDGRIIPAGSGVKHNHRIHPAHVNARLGRAGGEVESSPQPQQSPNLGPGIQSFQHAHLRSSTLPHRVAPAAAPPTRHFQHNSMSVSGTNHLQSQNPNQNQSQNQNQNLSQGQNVMYSSNTNKNSNSTSDATGIIYDRDVLLSPSSNGTTNNVNNNNKTNGNNNNSSNIGIHYENSHQQQQEHAPRYHHPNHHRHHRNQSQSQSQQGHDHDHQHHNRTQSHNNHHHTQTLSPPGTYDTDPSSPSLISPALTYSSQHSRDTPSTLSPATPFFSSFGGAQDGFAGGGNGHAAANTLKQQQHNVQTQVQSAFEGKNLRAGSH</sequence>
<dbReference type="InterPro" id="IPR012677">
    <property type="entry name" value="Nucleotide-bd_a/b_plait_sf"/>
</dbReference>
<feature type="compositionally biased region" description="Low complexity" evidence="4">
    <location>
        <begin position="98"/>
        <end position="111"/>
    </location>
</feature>
<feature type="region of interest" description="Disordered" evidence="4">
    <location>
        <begin position="1129"/>
        <end position="1258"/>
    </location>
</feature>
<gene>
    <name evidence="6" type="ORF">DXG03_001654</name>
</gene>
<feature type="compositionally biased region" description="Low complexity" evidence="4">
    <location>
        <begin position="953"/>
        <end position="964"/>
    </location>
</feature>
<feature type="compositionally biased region" description="Polar residues" evidence="4">
    <location>
        <begin position="1024"/>
        <end position="1039"/>
    </location>
</feature>
<feature type="compositionally biased region" description="Acidic residues" evidence="4">
    <location>
        <begin position="112"/>
        <end position="124"/>
    </location>
</feature>
<dbReference type="Gene3D" id="3.30.70.330">
    <property type="match status" value="2"/>
</dbReference>
<feature type="compositionally biased region" description="Basic and acidic residues" evidence="4">
    <location>
        <begin position="46"/>
        <end position="57"/>
    </location>
</feature>
<name>A0A9P7G9B3_9AGAR</name>
<evidence type="ECO:0000313" key="7">
    <source>
        <dbReference type="Proteomes" id="UP000775547"/>
    </source>
</evidence>
<keyword evidence="2 3" id="KW-0694">RNA-binding</keyword>
<dbReference type="SMART" id="SM00360">
    <property type="entry name" value="RRM"/>
    <property type="match status" value="2"/>
</dbReference>
<dbReference type="Proteomes" id="UP000775547">
    <property type="component" value="Unassembled WGS sequence"/>
</dbReference>
<dbReference type="PROSITE" id="PS50102">
    <property type="entry name" value="RRM"/>
    <property type="match status" value="2"/>
</dbReference>
<feature type="region of interest" description="Disordered" evidence="4">
    <location>
        <begin position="876"/>
        <end position="969"/>
    </location>
</feature>
<feature type="compositionally biased region" description="Polar residues" evidence="4">
    <location>
        <begin position="362"/>
        <end position="372"/>
    </location>
</feature>
<dbReference type="InterPro" id="IPR000504">
    <property type="entry name" value="RRM_dom"/>
</dbReference>
<feature type="compositionally biased region" description="Low complexity" evidence="4">
    <location>
        <begin position="10"/>
        <end position="24"/>
    </location>
</feature>
<feature type="domain" description="RRM" evidence="5">
    <location>
        <begin position="380"/>
        <end position="454"/>
    </location>
</feature>
<feature type="compositionally biased region" description="Polar residues" evidence="4">
    <location>
        <begin position="1225"/>
        <end position="1253"/>
    </location>
</feature>
<feature type="region of interest" description="Disordered" evidence="4">
    <location>
        <begin position="321"/>
        <end position="372"/>
    </location>
</feature>
<feature type="compositionally biased region" description="Polar residues" evidence="4">
    <location>
        <begin position="892"/>
        <end position="902"/>
    </location>
</feature>
<feature type="compositionally biased region" description="Basic residues" evidence="4">
    <location>
        <begin position="753"/>
        <end position="793"/>
    </location>
</feature>
<protein>
    <recommendedName>
        <fullName evidence="5">RRM domain-containing protein</fullName>
    </recommendedName>
</protein>
<evidence type="ECO:0000256" key="1">
    <source>
        <dbReference type="ARBA" id="ARBA00022737"/>
    </source>
</evidence>
<dbReference type="EMBL" id="JABCKV010000139">
    <property type="protein sequence ID" value="KAG5643042.1"/>
    <property type="molecule type" value="Genomic_DNA"/>
</dbReference>
<reference evidence="6" key="1">
    <citation type="submission" date="2020-07" db="EMBL/GenBank/DDBJ databases">
        <authorList>
            <person name="Nieuwenhuis M."/>
            <person name="Van De Peppel L.J.J."/>
        </authorList>
    </citation>
    <scope>NUCLEOTIDE SEQUENCE</scope>
    <source>
        <strain evidence="6">AP01</strain>
        <tissue evidence="6">Mycelium</tissue>
    </source>
</reference>
<feature type="compositionally biased region" description="Low complexity" evidence="4">
    <location>
        <begin position="337"/>
        <end position="361"/>
    </location>
</feature>
<feature type="region of interest" description="Disordered" evidence="4">
    <location>
        <begin position="735"/>
        <end position="805"/>
    </location>
</feature>
<organism evidence="6 7">
    <name type="scientific">Asterophora parasitica</name>
    <dbReference type="NCBI Taxonomy" id="117018"/>
    <lineage>
        <taxon>Eukaryota</taxon>
        <taxon>Fungi</taxon>
        <taxon>Dikarya</taxon>
        <taxon>Basidiomycota</taxon>
        <taxon>Agaricomycotina</taxon>
        <taxon>Agaricomycetes</taxon>
        <taxon>Agaricomycetidae</taxon>
        <taxon>Agaricales</taxon>
        <taxon>Tricholomatineae</taxon>
        <taxon>Lyophyllaceae</taxon>
        <taxon>Asterophora</taxon>
    </lineage>
</organism>
<dbReference type="PANTHER" id="PTHR24012">
    <property type="entry name" value="RNA BINDING PROTEIN"/>
    <property type="match status" value="1"/>
</dbReference>
<comment type="caution">
    <text evidence="6">The sequence shown here is derived from an EMBL/GenBank/DDBJ whole genome shotgun (WGS) entry which is preliminary data.</text>
</comment>
<evidence type="ECO:0000313" key="6">
    <source>
        <dbReference type="EMBL" id="KAG5643042.1"/>
    </source>
</evidence>